<dbReference type="Pfam" id="PF07707">
    <property type="entry name" value="BACK"/>
    <property type="match status" value="1"/>
</dbReference>
<evidence type="ECO:0000259" key="2">
    <source>
        <dbReference type="SMART" id="SM00875"/>
    </source>
</evidence>
<protein>
    <recommendedName>
        <fullName evidence="2">BACK domain-containing protein</fullName>
    </recommendedName>
</protein>
<dbReference type="PANTHER" id="PTHR45774">
    <property type="entry name" value="BTB/POZ DOMAIN-CONTAINING"/>
    <property type="match status" value="1"/>
</dbReference>
<dbReference type="GO" id="GO:0022008">
    <property type="term" value="P:neurogenesis"/>
    <property type="evidence" value="ECO:0007669"/>
    <property type="project" value="TreeGrafter"/>
</dbReference>
<dbReference type="PANTHER" id="PTHR45774:SF4">
    <property type="entry name" value="AXUNDEAD, ISOFORM F"/>
    <property type="match status" value="1"/>
</dbReference>
<reference evidence="3" key="1">
    <citation type="submission" date="2021-06" db="EMBL/GenBank/DDBJ databases">
        <authorList>
            <person name="Hodson N. C."/>
            <person name="Mongue J. A."/>
            <person name="Jaron S. K."/>
        </authorList>
    </citation>
    <scope>NUCLEOTIDE SEQUENCE</scope>
</reference>
<keyword evidence="4" id="KW-1185">Reference proteome</keyword>
<dbReference type="EMBL" id="CAJVCH010559802">
    <property type="protein sequence ID" value="CAG7831291.1"/>
    <property type="molecule type" value="Genomic_DNA"/>
</dbReference>
<sequence length="481" mass="54757">MYICNSIPKEVLFQKLLNPLDMLEAGRKFELEELQLNASTYYYKNICNGVMKFDAGTACVALNLKPSPILEINRQICNLRSAAKSFILRNGSFVLKTNSFLHLAQAKVAIILGNEQLMVESELEVFKALLRWGINNLKKEEKKCTSSNMYICLGDLVKLVRFNEIELFELHNYVLPAEILTDREVNKLSQYWASLISKNKTTRRKYLGHANRSWQTKVAAAKFIETYFNDCEVYNADLEMKELKHRKTGEVNQGLKVMACPAAGIFPIVRNTFPESGTKPELKRKGEDGEELETSRKKSRESFLGKQFDLFLTDQHLKILELKAFEGTEQTACAVFIKNETPFPLSDPSNDRIWNHSRQYLAMPGIIPSNSTGSFGFTSKRITAGIVAFRLRDTALIIRYNVGGDHVDCCAVGLTTAKFNLDHDLYTHMSSSKDWLSMSDRKKVCLKGGLRDQTLEFRNFLARVTMTVTDFKALILIWIGF</sequence>
<evidence type="ECO:0000313" key="4">
    <source>
        <dbReference type="Proteomes" id="UP000708208"/>
    </source>
</evidence>
<gene>
    <name evidence="3" type="ORF">AFUS01_LOCUS41043</name>
</gene>
<organism evidence="3 4">
    <name type="scientific">Allacma fusca</name>
    <dbReference type="NCBI Taxonomy" id="39272"/>
    <lineage>
        <taxon>Eukaryota</taxon>
        <taxon>Metazoa</taxon>
        <taxon>Ecdysozoa</taxon>
        <taxon>Arthropoda</taxon>
        <taxon>Hexapoda</taxon>
        <taxon>Collembola</taxon>
        <taxon>Symphypleona</taxon>
        <taxon>Sminthuridae</taxon>
        <taxon>Allacma</taxon>
    </lineage>
</organism>
<dbReference type="GO" id="GO:0005829">
    <property type="term" value="C:cytosol"/>
    <property type="evidence" value="ECO:0007669"/>
    <property type="project" value="TreeGrafter"/>
</dbReference>
<feature type="domain" description="BACK" evidence="2">
    <location>
        <begin position="69"/>
        <end position="175"/>
    </location>
</feature>
<dbReference type="AlphaFoldDB" id="A0A8J2LZU9"/>
<feature type="region of interest" description="Disordered" evidence="1">
    <location>
        <begin position="276"/>
        <end position="298"/>
    </location>
</feature>
<comment type="caution">
    <text evidence="3">The sequence shown here is derived from an EMBL/GenBank/DDBJ whole genome shotgun (WGS) entry which is preliminary data.</text>
</comment>
<dbReference type="InterPro" id="IPR011705">
    <property type="entry name" value="BACK"/>
</dbReference>
<proteinExistence type="predicted"/>
<evidence type="ECO:0000256" key="1">
    <source>
        <dbReference type="SAM" id="MobiDB-lite"/>
    </source>
</evidence>
<dbReference type="SMART" id="SM00875">
    <property type="entry name" value="BACK"/>
    <property type="match status" value="1"/>
</dbReference>
<evidence type="ECO:0000313" key="3">
    <source>
        <dbReference type="EMBL" id="CAG7831291.1"/>
    </source>
</evidence>
<name>A0A8J2LZU9_9HEXA</name>
<accession>A0A8J2LZU9</accession>
<feature type="compositionally biased region" description="Basic and acidic residues" evidence="1">
    <location>
        <begin position="278"/>
        <end position="298"/>
    </location>
</feature>
<dbReference type="Proteomes" id="UP000708208">
    <property type="component" value="Unassembled WGS sequence"/>
</dbReference>